<dbReference type="InterPro" id="IPR001457">
    <property type="entry name" value="NADH_UbQ/plastoQ_OxRdtase_su6"/>
</dbReference>
<sequence>MLLIYIMLSNIVVLALSVVLTSSPFMALMYSILLYLNVQTILWSLGYDFMALIYALVYVGALAVLFLFVVMMVRIQVSTLSTKTVQAVLSWLAIMLFFSYDNANYSFPCAAESLLNFGTCLYSSCSDLTLLNSLALTIALFGSLV</sequence>
<evidence type="ECO:0000256" key="1">
    <source>
        <dbReference type="ARBA" id="ARBA00005698"/>
    </source>
</evidence>
<dbReference type="EMBL" id="GU108481">
    <property type="protein sequence ID" value="ACY35570.1"/>
    <property type="molecule type" value="Genomic_DNA"/>
</dbReference>
<dbReference type="PANTHER" id="PTHR33269:SF17">
    <property type="entry name" value="NADH-UBIQUINONE OXIDOREDUCTASE CHAIN 6"/>
    <property type="match status" value="1"/>
</dbReference>
<comment type="subcellular location">
    <subcellularLocation>
        <location evidence="2">Mitochondrion membrane</location>
        <topology evidence="2">Multi-pass membrane protein</topology>
    </subcellularLocation>
</comment>
<keyword evidence="2" id="KW-0249">Electron transport</keyword>
<feature type="transmembrane region" description="Helical" evidence="2">
    <location>
        <begin position="49"/>
        <end position="73"/>
    </location>
</feature>
<comment type="similarity">
    <text evidence="1 2">Belongs to the complex I subunit 6 family.</text>
</comment>
<keyword evidence="2 3" id="KW-0496">Mitochondrion</keyword>
<dbReference type="InterPro" id="IPR042106">
    <property type="entry name" value="Nuo/plastoQ_OxRdtase_6_NuoJ"/>
</dbReference>
<accession>D0VPU0</accession>
<evidence type="ECO:0000313" key="3">
    <source>
        <dbReference type="EMBL" id="ACY35570.1"/>
    </source>
</evidence>
<keyword evidence="2" id="KW-0812">Transmembrane</keyword>
<dbReference type="PANTHER" id="PTHR33269">
    <property type="entry name" value="NADH-UBIQUINONE OXIDOREDUCTASE CHAIN 6"/>
    <property type="match status" value="1"/>
</dbReference>
<dbReference type="Gene3D" id="1.20.120.1200">
    <property type="entry name" value="NADH-ubiquinone/plastoquinone oxidoreductase chain 6, subunit NuoJ"/>
    <property type="match status" value="1"/>
</dbReference>
<keyword evidence="2" id="KW-0520">NAD</keyword>
<dbReference type="GO" id="GO:0008137">
    <property type="term" value="F:NADH dehydrogenase (ubiquinone) activity"/>
    <property type="evidence" value="ECO:0007669"/>
    <property type="project" value="UniProtKB-UniRule"/>
</dbReference>
<geneLocation type="mitochondrion" evidence="3"/>
<dbReference type="Pfam" id="PF00499">
    <property type="entry name" value="Oxidored_q3"/>
    <property type="match status" value="1"/>
</dbReference>
<keyword evidence="2" id="KW-1133">Transmembrane helix</keyword>
<feature type="transmembrane region" description="Helical" evidence="2">
    <location>
        <begin position="12"/>
        <end position="37"/>
    </location>
</feature>
<dbReference type="RefSeq" id="YP_005296053.1">
    <property type="nucleotide sequence ID" value="NC_016918.1"/>
</dbReference>
<dbReference type="GeneID" id="11747850"/>
<evidence type="ECO:0000256" key="2">
    <source>
        <dbReference type="RuleBase" id="RU004430"/>
    </source>
</evidence>
<keyword evidence="2" id="KW-0830">Ubiquinone</keyword>
<keyword evidence="2" id="KW-1278">Translocase</keyword>
<gene>
    <name evidence="3" type="primary">nad6</name>
</gene>
<comment type="catalytic activity">
    <reaction evidence="2">
        <text>a ubiquinone + NADH + 5 H(+)(in) = a ubiquinol + NAD(+) + 4 H(+)(out)</text>
        <dbReference type="Rhea" id="RHEA:29091"/>
        <dbReference type="Rhea" id="RHEA-COMP:9565"/>
        <dbReference type="Rhea" id="RHEA-COMP:9566"/>
        <dbReference type="ChEBI" id="CHEBI:15378"/>
        <dbReference type="ChEBI" id="CHEBI:16389"/>
        <dbReference type="ChEBI" id="CHEBI:17976"/>
        <dbReference type="ChEBI" id="CHEBI:57540"/>
        <dbReference type="ChEBI" id="CHEBI:57945"/>
        <dbReference type="EC" id="7.1.1.2"/>
    </reaction>
</comment>
<keyword evidence="2" id="KW-0679">Respiratory chain</keyword>
<protein>
    <recommendedName>
        <fullName evidence="2">NADH-ubiquinone oxidoreductase chain 6</fullName>
        <ecNumber evidence="2">7.1.1.2</ecNumber>
    </recommendedName>
</protein>
<keyword evidence="2" id="KW-0472">Membrane</keyword>
<organism evidence="3">
    <name type="scientific">Polytomella piriformis</name>
    <dbReference type="NCBI Taxonomy" id="351366"/>
    <lineage>
        <taxon>Eukaryota</taxon>
        <taxon>Viridiplantae</taxon>
        <taxon>Chlorophyta</taxon>
        <taxon>core chlorophytes</taxon>
        <taxon>Chlorophyceae</taxon>
        <taxon>CS clade</taxon>
        <taxon>Chlamydomonadales</taxon>
        <taxon>Chlamydomonadaceae</taxon>
        <taxon>Polytomella</taxon>
    </lineage>
</organism>
<proteinExistence type="inferred from homology"/>
<reference evidence="3" key="1">
    <citation type="journal article" date="2010" name="Curr. Genet.">
        <title>Evolution of linear mitochondrial DNA in three known lineages of Polytomella.</title>
        <authorList>
            <person name="Smith D.R."/>
            <person name="Hua J."/>
            <person name="Lee R.W."/>
        </authorList>
    </citation>
    <scope>NUCLEOTIDE SEQUENCE</scope>
</reference>
<dbReference type="GO" id="GO:0031966">
    <property type="term" value="C:mitochondrial membrane"/>
    <property type="evidence" value="ECO:0007669"/>
    <property type="project" value="UniProtKB-SubCell"/>
</dbReference>
<keyword evidence="2" id="KW-0813">Transport</keyword>
<dbReference type="AlphaFoldDB" id="D0VPU0"/>
<comment type="function">
    <text evidence="2">Core subunit of the mitochondrial membrane respiratory chain NADH dehydrogenase (Complex I) which catalyzes electron transfer from NADH through the respiratory chain, using ubiquinone as an electron acceptor. Essential for the catalytic activity and assembly of complex I.</text>
</comment>
<dbReference type="EC" id="7.1.1.2" evidence="2"/>
<name>D0VPU0_9CHLO</name>